<comment type="function">
    <text evidence="9">Ligand for members of the frizzled family of seven transmembrane receptors.</text>
</comment>
<dbReference type="PANTHER" id="PTHR12027">
    <property type="entry name" value="WNT RELATED"/>
    <property type="match status" value="1"/>
</dbReference>
<keyword evidence="7" id="KW-1015">Disulfide bond</keyword>
<protein>
    <recommendedName>
        <fullName evidence="9">Protein Wnt</fullName>
    </recommendedName>
</protein>
<keyword evidence="5" id="KW-0272">Extracellular matrix</keyword>
<evidence type="ECO:0000313" key="13">
    <source>
        <dbReference type="Proteomes" id="UP000001307"/>
    </source>
</evidence>
<evidence type="ECO:0000256" key="5">
    <source>
        <dbReference type="ARBA" id="ARBA00022530"/>
    </source>
</evidence>
<comment type="subcellular location">
    <subcellularLocation>
        <location evidence="1 9">Secreted</location>
        <location evidence="1 9">Extracellular space</location>
        <location evidence="1 9">Extracellular matrix</location>
    </subcellularLocation>
</comment>
<dbReference type="Proteomes" id="UP000001307">
    <property type="component" value="Unassembled WGS sequence"/>
</dbReference>
<comment type="similarity">
    <text evidence="2 9">Belongs to the Wnt family.</text>
</comment>
<dbReference type="SMART" id="SM00097">
    <property type="entry name" value="WNT1"/>
    <property type="match status" value="1"/>
</dbReference>
<evidence type="ECO:0000256" key="1">
    <source>
        <dbReference type="ARBA" id="ARBA00004498"/>
    </source>
</evidence>
<evidence type="ECO:0000256" key="8">
    <source>
        <dbReference type="ARBA" id="ARBA00023288"/>
    </source>
</evidence>
<evidence type="ECO:0000256" key="4">
    <source>
        <dbReference type="ARBA" id="ARBA00022525"/>
    </source>
</evidence>
<dbReference type="GO" id="GO:0045165">
    <property type="term" value="P:cell fate commitment"/>
    <property type="evidence" value="ECO:0007669"/>
    <property type="project" value="TreeGrafter"/>
</dbReference>
<dbReference type="Pfam" id="PF00110">
    <property type="entry name" value="wnt"/>
    <property type="match status" value="2"/>
</dbReference>
<dbReference type="EMBL" id="AY449460">
    <property type="protein sequence ID" value="AAS21404.1"/>
    <property type="molecule type" value="Genomic_DNA"/>
</dbReference>
<dbReference type="GO" id="GO:0005615">
    <property type="term" value="C:extracellular space"/>
    <property type="evidence" value="ECO:0007669"/>
    <property type="project" value="TreeGrafter"/>
</dbReference>
<evidence type="ECO:0000256" key="6">
    <source>
        <dbReference type="ARBA" id="ARBA00022687"/>
    </source>
</evidence>
<dbReference type="InParanoid" id="Q675W2"/>
<dbReference type="GO" id="GO:0005109">
    <property type="term" value="F:frizzled binding"/>
    <property type="evidence" value="ECO:0007669"/>
    <property type="project" value="TreeGrafter"/>
</dbReference>
<proteinExistence type="inferred from homology"/>
<sequence>MKITFFSLFASITGLSWLGLHRYNHEDICEFEGLTRPQKRLCQKYPKFQPALKAASLSTINLCKSSMKGHLWGCKGADKLPAIGPELSEATSESAFVHALGAGQLLAALKTICRTGASGSCDEDELRMFAIQFTDVLAMSRRAKGQKTVELHNNDVGRSTADRHSRLVCKCHGQSGSCTQKTCWRGSPDPEKVATELSTKYESAAKVRAQDELPAIFRQYVVRDRLLYIKNSINHCEITKGRECNPYSSEKSSCERLCCGRGFITRLHKEPRRECKMQTIEVDGSLWPAGITCKTVYDSSISHSCR</sequence>
<keyword evidence="8" id="KW-0449">Lipoprotein</keyword>
<reference evidence="12" key="3">
    <citation type="journal article" date="2010" name="Science">
        <title>Plasticity of animal genome architecture unmasked by rapid evolution of a pelagic tunicate.</title>
        <authorList>
            <person name="Denoeud F."/>
            <person name="Henriet S."/>
            <person name="Mungpakdee S."/>
            <person name="Aury J.M."/>
            <person name="Da Silva C."/>
            <person name="Brinkmann H."/>
            <person name="Mikhaleva J."/>
            <person name="Olsen L.C."/>
            <person name="Jubin C."/>
            <person name="Canestro C."/>
            <person name="Bouquet J.M."/>
            <person name="Danks G."/>
            <person name="Poulain J."/>
            <person name="Campsteijn C."/>
            <person name="Adamski M."/>
            <person name="Cross I."/>
            <person name="Yadetie F."/>
            <person name="Muffato M."/>
            <person name="Louis A."/>
            <person name="Butcher S."/>
            <person name="Tsagkogeorga G."/>
            <person name="Konrad A."/>
            <person name="Singh S."/>
            <person name="Jensen M.F."/>
            <person name="Cong E.H."/>
            <person name="Eikeseth-Otteraa H."/>
            <person name="Noel B."/>
            <person name="Anthouard V."/>
            <person name="Porcel B.M."/>
            <person name="Kachouri-Lafond R."/>
            <person name="Nishino A."/>
            <person name="Ugolini M."/>
            <person name="Chourrout P."/>
            <person name="Nishida H."/>
            <person name="Aasland R."/>
            <person name="Huzurbazar S."/>
            <person name="Westhof E."/>
            <person name="Delsuc F."/>
            <person name="Lehrach H."/>
            <person name="Reinhardt R."/>
            <person name="Weissenbach J."/>
            <person name="Roy S.W."/>
            <person name="Artiguenave F."/>
            <person name="Postlethwait J.H."/>
            <person name="Manak J.R."/>
            <person name="Thompson E.M."/>
            <person name="Jaillon O."/>
            <person name="Du Pasquier L."/>
            <person name="Boudinot P."/>
            <person name="Liberles D.A."/>
            <person name="Volff J.N."/>
            <person name="Philippe H."/>
            <person name="Lenhard B."/>
            <person name="Roest Crollius H."/>
            <person name="Wincker P."/>
            <person name="Chourrout D."/>
        </authorList>
    </citation>
    <scope>NUCLEOTIDE SEQUENCE [LARGE SCALE GENOMIC DNA]</scope>
</reference>
<dbReference type="GO" id="GO:0005125">
    <property type="term" value="F:cytokine activity"/>
    <property type="evidence" value="ECO:0007669"/>
    <property type="project" value="TreeGrafter"/>
</dbReference>
<dbReference type="PANTHER" id="PTHR12027:SF91">
    <property type="entry name" value="PROTO-ONCOGENE WNT-1"/>
    <property type="match status" value="1"/>
</dbReference>
<reference evidence="11" key="1">
    <citation type="journal article" date="2004" name="Nature">
        <title>Hox cluster disintegration with persistent anteroposterior order of expression in Oikopleura dioica.</title>
        <authorList>
            <person name="Seo H.C."/>
            <person name="Edvardsen R.B."/>
            <person name="Maeland A.D."/>
            <person name="Bjordal M."/>
            <person name="Jensen M.F."/>
            <person name="Hansen A."/>
            <person name="Flaat M."/>
            <person name="Weissenbach J."/>
            <person name="Lehrach H."/>
            <person name="Wincker P."/>
            <person name="Reinhardt R."/>
            <person name="Chourrout D."/>
        </authorList>
    </citation>
    <scope>NUCLEOTIDE SEQUENCE</scope>
</reference>
<feature type="signal peptide" evidence="10">
    <location>
        <begin position="1"/>
        <end position="18"/>
    </location>
</feature>
<keyword evidence="10" id="KW-0732">Signal</keyword>
<reference evidence="11" key="2">
    <citation type="journal article" date="2005" name="Curr. Biol.">
        <title>Remodelling of the homeobox gene complement in the tunicate Oikopleura dioica.</title>
        <authorList>
            <person name="Edvardsen R.B."/>
            <person name="Seo H.C."/>
            <person name="Jensen M.F."/>
            <person name="Mialon A."/>
            <person name="Mikhaleva J."/>
            <person name="Bjordal M."/>
            <person name="Cartry J."/>
            <person name="Reinhardt R."/>
            <person name="Weissenbach J."/>
            <person name="Wincker P."/>
            <person name="Chourrout D."/>
        </authorList>
    </citation>
    <scope>NUCLEOTIDE SEQUENCE</scope>
</reference>
<evidence type="ECO:0000256" key="2">
    <source>
        <dbReference type="ARBA" id="ARBA00005683"/>
    </source>
</evidence>
<dbReference type="PRINTS" id="PR01349">
    <property type="entry name" value="WNTPROTEIN"/>
</dbReference>
<keyword evidence="6 9" id="KW-0879">Wnt signaling pathway</keyword>
<dbReference type="GO" id="GO:0060070">
    <property type="term" value="P:canonical Wnt signaling pathway"/>
    <property type="evidence" value="ECO:0007669"/>
    <property type="project" value="TreeGrafter"/>
</dbReference>
<keyword evidence="13" id="KW-1185">Reference proteome</keyword>
<name>Q675W2_OIKDI</name>
<accession>Q675W2</accession>
<evidence type="ECO:0000313" key="12">
    <source>
        <dbReference type="EMBL" id="CBY15479.1"/>
    </source>
</evidence>
<feature type="chain" id="PRO_5007707436" description="Protein Wnt" evidence="10">
    <location>
        <begin position="19"/>
        <end position="306"/>
    </location>
</feature>
<dbReference type="EMBL" id="FN653528">
    <property type="protein sequence ID" value="CBY15479.1"/>
    <property type="molecule type" value="Genomic_DNA"/>
</dbReference>
<dbReference type="GO" id="GO:0030182">
    <property type="term" value="P:neuron differentiation"/>
    <property type="evidence" value="ECO:0007669"/>
    <property type="project" value="TreeGrafter"/>
</dbReference>
<dbReference type="OrthoDB" id="5945655at2759"/>
<evidence type="ECO:0000256" key="7">
    <source>
        <dbReference type="ARBA" id="ARBA00023157"/>
    </source>
</evidence>
<dbReference type="InterPro" id="IPR005817">
    <property type="entry name" value="Wnt"/>
</dbReference>
<evidence type="ECO:0000313" key="11">
    <source>
        <dbReference type="EMBL" id="AAS21404.1"/>
    </source>
</evidence>
<dbReference type="AlphaFoldDB" id="Q675W2"/>
<evidence type="ECO:0000256" key="9">
    <source>
        <dbReference type="RuleBase" id="RU003500"/>
    </source>
</evidence>
<keyword evidence="3 9" id="KW-0217">Developmental protein</keyword>
<evidence type="ECO:0000256" key="3">
    <source>
        <dbReference type="ARBA" id="ARBA00022473"/>
    </source>
</evidence>
<organism evidence="11">
    <name type="scientific">Oikopleura dioica</name>
    <name type="common">Tunicate</name>
    <dbReference type="NCBI Taxonomy" id="34765"/>
    <lineage>
        <taxon>Eukaryota</taxon>
        <taxon>Metazoa</taxon>
        <taxon>Chordata</taxon>
        <taxon>Tunicata</taxon>
        <taxon>Appendicularia</taxon>
        <taxon>Copelata</taxon>
        <taxon>Oikopleuridae</taxon>
        <taxon>Oikopleura</taxon>
    </lineage>
</organism>
<keyword evidence="4" id="KW-0964">Secreted</keyword>
<gene>
    <name evidence="11" type="ORF">004-07</name>
    <name evidence="12" type="ORF">GSOID_T00013757001</name>
</gene>
<evidence type="ECO:0000256" key="10">
    <source>
        <dbReference type="SAM" id="SignalP"/>
    </source>
</evidence>